<dbReference type="Gene3D" id="2.60.120.10">
    <property type="entry name" value="Jelly Rolls"/>
    <property type="match status" value="1"/>
</dbReference>
<dbReference type="InterPro" id="IPR013096">
    <property type="entry name" value="Cupin_2"/>
</dbReference>
<accession>A0A1W1HH49</accession>
<evidence type="ECO:0000259" key="1">
    <source>
        <dbReference type="Pfam" id="PF07883"/>
    </source>
</evidence>
<dbReference type="CDD" id="cd20299">
    <property type="entry name" value="cupin_YP766765-like"/>
    <property type="match status" value="1"/>
</dbReference>
<dbReference type="OrthoDB" id="2886949at2"/>
<organism evidence="2 3">
    <name type="scientific">Desulfamplus magnetovallimortis</name>
    <dbReference type="NCBI Taxonomy" id="1246637"/>
    <lineage>
        <taxon>Bacteria</taxon>
        <taxon>Pseudomonadati</taxon>
        <taxon>Thermodesulfobacteriota</taxon>
        <taxon>Desulfobacteria</taxon>
        <taxon>Desulfobacterales</taxon>
        <taxon>Desulfobacteraceae</taxon>
        <taxon>Desulfamplus</taxon>
    </lineage>
</organism>
<dbReference type="Proteomes" id="UP000191931">
    <property type="component" value="Unassembled WGS sequence"/>
</dbReference>
<keyword evidence="3" id="KW-1185">Reference proteome</keyword>
<reference evidence="2 3" key="1">
    <citation type="submission" date="2017-03" db="EMBL/GenBank/DDBJ databases">
        <authorList>
            <person name="Afonso C.L."/>
            <person name="Miller P.J."/>
            <person name="Scott M.A."/>
            <person name="Spackman E."/>
            <person name="Goraichik I."/>
            <person name="Dimitrov K.M."/>
            <person name="Suarez D.L."/>
            <person name="Swayne D.E."/>
        </authorList>
    </citation>
    <scope>NUCLEOTIDE SEQUENCE [LARGE SCALE GENOMIC DNA]</scope>
    <source>
        <strain evidence="2">PRJEB14757</strain>
    </source>
</reference>
<sequence>MISVKDAKGTPYDAAKHFGVYGLQKITEADSKRITVCYSYFQPDGGAEMSPSPKERVYYVTKGSITVNGKDGESHLLNEGDMIYIAPGEERDMTINNGKPAEVLVFIVTP</sequence>
<dbReference type="STRING" id="1246637.MTBBW1_410057"/>
<dbReference type="SUPFAM" id="SSF51182">
    <property type="entry name" value="RmlC-like cupins"/>
    <property type="match status" value="1"/>
</dbReference>
<dbReference type="AlphaFoldDB" id="A0A1W1HH49"/>
<gene>
    <name evidence="2" type="ORF">MTBBW1_410057</name>
</gene>
<protein>
    <submittedName>
        <fullName evidence="2">Putative Cupin domain protein</fullName>
    </submittedName>
</protein>
<evidence type="ECO:0000313" key="2">
    <source>
        <dbReference type="EMBL" id="SLM31702.1"/>
    </source>
</evidence>
<dbReference type="InterPro" id="IPR014710">
    <property type="entry name" value="RmlC-like_jellyroll"/>
</dbReference>
<dbReference type="RefSeq" id="WP_080800706.1">
    <property type="nucleotide sequence ID" value="NZ_LT828541.1"/>
</dbReference>
<feature type="domain" description="Cupin type-2" evidence="1">
    <location>
        <begin position="41"/>
        <end position="106"/>
    </location>
</feature>
<dbReference type="EMBL" id="FWEV01000283">
    <property type="protein sequence ID" value="SLM31702.1"/>
    <property type="molecule type" value="Genomic_DNA"/>
</dbReference>
<dbReference type="Pfam" id="PF07883">
    <property type="entry name" value="Cupin_2"/>
    <property type="match status" value="1"/>
</dbReference>
<name>A0A1W1HH49_9BACT</name>
<dbReference type="InterPro" id="IPR011051">
    <property type="entry name" value="RmlC_Cupin_sf"/>
</dbReference>
<proteinExistence type="predicted"/>
<evidence type="ECO:0000313" key="3">
    <source>
        <dbReference type="Proteomes" id="UP000191931"/>
    </source>
</evidence>